<evidence type="ECO:0000256" key="1">
    <source>
        <dbReference type="SAM" id="MobiDB-lite"/>
    </source>
</evidence>
<dbReference type="EMBL" id="JARKIB010000174">
    <property type="protein sequence ID" value="KAJ7728226.1"/>
    <property type="molecule type" value="Genomic_DNA"/>
</dbReference>
<sequence length="417" mass="46804">MSVYMGEAEAAYPTPRSSTDHSAWVRTPAPASNVQRGPAPVPHRVGATTPRTGLHTPVASLEITSPAPPSKVTSAAKSENDQRQLEKSANLRSQIDKLQLETNRSQRLAVDVATWEAFEANHRESVEYRTEYVADTETMIVTCASGVHESFRPLVRPFTDVANAFGDTYTIETNIDIRITSSSSRVRSNRVPDFVFAKRGVDPKNLFLLECAWSQNFKEVEEKADLSLTRNDVQLVACLDIGTKGQGLCLSPPRVNYKICDPDTFPTQPHRRFESVTFEDHCWAGAIDALQIHLFRRGFEVESYNIFPDFGECEVNQALVGLNLGKLLISQLEADSHSFFTAEKPFSIDWDGLYDNINKRLISDGFQRYKDWAIKVADDPSITAIPPVKLRRKRSEDLQALPAWFKSKKPKTENILD</sequence>
<protein>
    <submittedName>
        <fullName evidence="2">Uncharacterized protein</fullName>
    </submittedName>
</protein>
<evidence type="ECO:0000313" key="2">
    <source>
        <dbReference type="EMBL" id="KAJ7728226.1"/>
    </source>
</evidence>
<dbReference type="AlphaFoldDB" id="A0AAD7HTT2"/>
<dbReference type="Proteomes" id="UP001215598">
    <property type="component" value="Unassembled WGS sequence"/>
</dbReference>
<reference evidence="2" key="1">
    <citation type="submission" date="2023-03" db="EMBL/GenBank/DDBJ databases">
        <title>Massive genome expansion in bonnet fungi (Mycena s.s.) driven by repeated elements and novel gene families across ecological guilds.</title>
        <authorList>
            <consortium name="Lawrence Berkeley National Laboratory"/>
            <person name="Harder C.B."/>
            <person name="Miyauchi S."/>
            <person name="Viragh M."/>
            <person name="Kuo A."/>
            <person name="Thoen E."/>
            <person name="Andreopoulos B."/>
            <person name="Lu D."/>
            <person name="Skrede I."/>
            <person name="Drula E."/>
            <person name="Henrissat B."/>
            <person name="Morin E."/>
            <person name="Kohler A."/>
            <person name="Barry K."/>
            <person name="LaButti K."/>
            <person name="Morin E."/>
            <person name="Salamov A."/>
            <person name="Lipzen A."/>
            <person name="Mereny Z."/>
            <person name="Hegedus B."/>
            <person name="Baldrian P."/>
            <person name="Stursova M."/>
            <person name="Weitz H."/>
            <person name="Taylor A."/>
            <person name="Grigoriev I.V."/>
            <person name="Nagy L.G."/>
            <person name="Martin F."/>
            <person name="Kauserud H."/>
        </authorList>
    </citation>
    <scope>NUCLEOTIDE SEQUENCE</scope>
    <source>
        <strain evidence="2">CBHHK182m</strain>
    </source>
</reference>
<gene>
    <name evidence="2" type="ORF">B0H16DRAFT_1589316</name>
</gene>
<keyword evidence="3" id="KW-1185">Reference proteome</keyword>
<accession>A0AAD7HTT2</accession>
<evidence type="ECO:0000313" key="3">
    <source>
        <dbReference type="Proteomes" id="UP001215598"/>
    </source>
</evidence>
<proteinExistence type="predicted"/>
<feature type="region of interest" description="Disordered" evidence="1">
    <location>
        <begin position="1"/>
        <end position="89"/>
    </location>
</feature>
<comment type="caution">
    <text evidence="2">The sequence shown here is derived from an EMBL/GenBank/DDBJ whole genome shotgun (WGS) entry which is preliminary data.</text>
</comment>
<name>A0AAD7HTT2_9AGAR</name>
<organism evidence="2 3">
    <name type="scientific">Mycena metata</name>
    <dbReference type="NCBI Taxonomy" id="1033252"/>
    <lineage>
        <taxon>Eukaryota</taxon>
        <taxon>Fungi</taxon>
        <taxon>Dikarya</taxon>
        <taxon>Basidiomycota</taxon>
        <taxon>Agaricomycotina</taxon>
        <taxon>Agaricomycetes</taxon>
        <taxon>Agaricomycetidae</taxon>
        <taxon>Agaricales</taxon>
        <taxon>Marasmiineae</taxon>
        <taxon>Mycenaceae</taxon>
        <taxon>Mycena</taxon>
    </lineage>
</organism>